<evidence type="ECO:0000313" key="3">
    <source>
        <dbReference type="EMBL" id="AFM19408.1"/>
    </source>
</evidence>
<proteinExistence type="predicted"/>
<keyword evidence="2" id="KW-0812">Transmembrane</keyword>
<organism evidence="3 4">
    <name type="scientific">Mycolicibacterium chubuense (strain NBB4)</name>
    <name type="common">Mycobacterium chubuense</name>
    <dbReference type="NCBI Taxonomy" id="710421"/>
    <lineage>
        <taxon>Bacteria</taxon>
        <taxon>Bacillati</taxon>
        <taxon>Actinomycetota</taxon>
        <taxon>Actinomycetes</taxon>
        <taxon>Mycobacteriales</taxon>
        <taxon>Mycobacteriaceae</taxon>
        <taxon>Mycolicibacterium</taxon>
    </lineage>
</organism>
<name>I4BQ51_MYCCN</name>
<dbReference type="STRING" id="710421.Mycch_4707"/>
<dbReference type="HOGENOM" id="CLU_168228_1_0_11"/>
<accession>I4BQ51</accession>
<dbReference type="PATRIC" id="fig|710421.3.peg.4694"/>
<keyword evidence="2" id="KW-0472">Membrane</keyword>
<keyword evidence="2" id="KW-1133">Transmembrane helix</keyword>
<evidence type="ECO:0000313" key="4">
    <source>
        <dbReference type="Proteomes" id="UP000006057"/>
    </source>
</evidence>
<dbReference type="eggNOG" id="ENOG5032Y7B">
    <property type="taxonomic scope" value="Bacteria"/>
</dbReference>
<dbReference type="AlphaFoldDB" id="I4BQ51"/>
<dbReference type="EMBL" id="CP003053">
    <property type="protein sequence ID" value="AFM19408.1"/>
    <property type="molecule type" value="Genomic_DNA"/>
</dbReference>
<dbReference type="Pfam" id="PF09489">
    <property type="entry name" value="CbtB"/>
    <property type="match status" value="1"/>
</dbReference>
<evidence type="ECO:0000256" key="1">
    <source>
        <dbReference type="SAM" id="MobiDB-lite"/>
    </source>
</evidence>
<protein>
    <recommendedName>
        <fullName evidence="5">Cobalt transporter subunit (CbtB)</fullName>
    </recommendedName>
</protein>
<gene>
    <name evidence="3" type="ordered locus">Mycch_4707</name>
</gene>
<feature type="region of interest" description="Disordered" evidence="1">
    <location>
        <begin position="24"/>
        <end position="52"/>
    </location>
</feature>
<feature type="compositionally biased region" description="Polar residues" evidence="1">
    <location>
        <begin position="41"/>
        <end position="52"/>
    </location>
</feature>
<dbReference type="KEGG" id="mcb:Mycch_4707"/>
<evidence type="ECO:0008006" key="5">
    <source>
        <dbReference type="Google" id="ProtNLM"/>
    </source>
</evidence>
<dbReference type="InterPro" id="IPR012667">
    <property type="entry name" value="CbtB_put"/>
</dbReference>
<dbReference type="Proteomes" id="UP000006057">
    <property type="component" value="Chromosome"/>
</dbReference>
<feature type="compositionally biased region" description="Basic and acidic residues" evidence="1">
    <location>
        <begin position="24"/>
        <end position="38"/>
    </location>
</feature>
<feature type="transmembrane region" description="Helical" evidence="2">
    <location>
        <begin position="67"/>
        <end position="85"/>
    </location>
</feature>
<evidence type="ECO:0000256" key="2">
    <source>
        <dbReference type="SAM" id="Phobius"/>
    </source>
</evidence>
<keyword evidence="4" id="KW-1185">Reference proteome</keyword>
<reference evidence="3 4" key="1">
    <citation type="submission" date="2012-06" db="EMBL/GenBank/DDBJ databases">
        <title>Complete sequence of chromosome of Mycobacterium chubuense NBB4.</title>
        <authorList>
            <consortium name="US DOE Joint Genome Institute"/>
            <person name="Lucas S."/>
            <person name="Han J."/>
            <person name="Lapidus A."/>
            <person name="Cheng J.-F."/>
            <person name="Goodwin L."/>
            <person name="Pitluck S."/>
            <person name="Peters L."/>
            <person name="Mikhailova N."/>
            <person name="Teshima H."/>
            <person name="Detter J.C."/>
            <person name="Han C."/>
            <person name="Tapia R."/>
            <person name="Land M."/>
            <person name="Hauser L."/>
            <person name="Kyrpides N."/>
            <person name="Ivanova N."/>
            <person name="Pagani I."/>
            <person name="Mattes T."/>
            <person name="Holmes A."/>
            <person name="Rutledge P."/>
            <person name="Paulsen I."/>
            <person name="Coleman N."/>
            <person name="Woyke T."/>
        </authorList>
    </citation>
    <scope>NUCLEOTIDE SEQUENCE [LARGE SCALE GENOMIC DNA]</scope>
    <source>
        <strain evidence="3 4">NBB4</strain>
    </source>
</reference>
<sequence>MILDVIDGHRNLVELQNGRATEKVRPDVRRTADWDAKSRKGSTVTSSTSPQQGRARARAIDFSATKAALWLSLTAFLALVVLYFVGMDQGATSVFGNNTYVHEFFHDARHLLGFPCH</sequence>